<sequence length="259" mass="28881">MKAECAGDCLKKVKALEVLSSKSRLFRVGQDSSQRLPFMIRFLIRDKTVDHDGASEPIVRTYPKMFTCVHASLRAGGIEDRSREEVIWRIRTFRSKEKTRWSPNRRPARMHAPDAHEDATRPSGMIDSSEIVAVGRIPETPWALAVYYPKSLLRPAIIANLGIVVAVGLLTLLIETFILRSILQKQVAEPLVKLIPATQLVGGSGATLANDEIGQLARDFSSMAHVHTAHEALEEKIQERTSDLEGHSWLGNPTDEWSP</sequence>
<dbReference type="GO" id="GO:0016301">
    <property type="term" value="F:kinase activity"/>
    <property type="evidence" value="ECO:0007669"/>
    <property type="project" value="UniProtKB-KW"/>
</dbReference>
<keyword evidence="2" id="KW-0472">Membrane</keyword>
<evidence type="ECO:0000256" key="1">
    <source>
        <dbReference type="SAM" id="MobiDB-lite"/>
    </source>
</evidence>
<keyword evidence="2" id="KW-1133">Transmembrane helix</keyword>
<organism evidence="3 5">
    <name type="scientific">Rhizobium tibeticum</name>
    <dbReference type="NCBI Taxonomy" id="501024"/>
    <lineage>
        <taxon>Bacteria</taxon>
        <taxon>Pseudomonadati</taxon>
        <taxon>Pseudomonadota</taxon>
        <taxon>Alphaproteobacteria</taxon>
        <taxon>Hyphomicrobiales</taxon>
        <taxon>Rhizobiaceae</taxon>
        <taxon>Rhizobium/Agrobacterium group</taxon>
        <taxon>Rhizobium</taxon>
    </lineage>
</organism>
<keyword evidence="3" id="KW-0418">Kinase</keyword>
<gene>
    <name evidence="3" type="ORF">RTCCBAU85039_6295</name>
    <name evidence="4" type="ORF">SAMN05216228_10507</name>
</gene>
<keyword evidence="3" id="KW-0808">Transferase</keyword>
<feature type="region of interest" description="Disordered" evidence="1">
    <location>
        <begin position="240"/>
        <end position="259"/>
    </location>
</feature>
<keyword evidence="6" id="KW-1185">Reference proteome</keyword>
<reference evidence="3" key="1">
    <citation type="submission" date="2016-10" db="EMBL/GenBank/DDBJ databases">
        <authorList>
            <person name="de Groot N.N."/>
        </authorList>
    </citation>
    <scope>NUCLEOTIDE SEQUENCE [LARGE SCALE GENOMIC DNA]</scope>
    <source>
        <strain evidence="3">CCBAU85039</strain>
    </source>
</reference>
<dbReference type="Proteomes" id="UP000183063">
    <property type="component" value="Unassembled WGS sequence"/>
</dbReference>
<keyword evidence="2" id="KW-0812">Transmembrane</keyword>
<accession>A0A1H8VZL1</accession>
<feature type="transmembrane region" description="Helical" evidence="2">
    <location>
        <begin position="157"/>
        <end position="179"/>
    </location>
</feature>
<dbReference type="Proteomes" id="UP000198939">
    <property type="component" value="Unassembled WGS sequence"/>
</dbReference>
<name>A0A1H8VZL1_9HYPH</name>
<dbReference type="CDD" id="cd06225">
    <property type="entry name" value="HAMP"/>
    <property type="match status" value="1"/>
</dbReference>
<dbReference type="EMBL" id="FOCV01000050">
    <property type="protein sequence ID" value="SEP20831.1"/>
    <property type="molecule type" value="Genomic_DNA"/>
</dbReference>
<evidence type="ECO:0000313" key="4">
    <source>
        <dbReference type="EMBL" id="SEP20831.1"/>
    </source>
</evidence>
<dbReference type="STRING" id="501024.RTCCBAU85039_6295"/>
<dbReference type="AlphaFoldDB" id="A0A1H8VZL1"/>
<protein>
    <submittedName>
        <fullName evidence="3">Two component system sensor kinase SsrA</fullName>
    </submittedName>
</protein>
<feature type="region of interest" description="Disordered" evidence="1">
    <location>
        <begin position="99"/>
        <end position="122"/>
    </location>
</feature>
<evidence type="ECO:0000313" key="6">
    <source>
        <dbReference type="Proteomes" id="UP000198939"/>
    </source>
</evidence>
<evidence type="ECO:0000313" key="5">
    <source>
        <dbReference type="Proteomes" id="UP000183063"/>
    </source>
</evidence>
<evidence type="ECO:0000256" key="2">
    <source>
        <dbReference type="SAM" id="Phobius"/>
    </source>
</evidence>
<feature type="compositionally biased region" description="Basic and acidic residues" evidence="1">
    <location>
        <begin position="111"/>
        <end position="120"/>
    </location>
</feature>
<dbReference type="EMBL" id="FNXB01000064">
    <property type="protein sequence ID" value="SEI20014.1"/>
    <property type="molecule type" value="Genomic_DNA"/>
</dbReference>
<reference evidence="5" key="3">
    <citation type="submission" date="2016-10" db="EMBL/GenBank/DDBJ databases">
        <authorList>
            <person name="Wibberg D."/>
        </authorList>
    </citation>
    <scope>NUCLEOTIDE SEQUENCE [LARGE SCALE GENOMIC DNA]</scope>
</reference>
<proteinExistence type="predicted"/>
<reference evidence="4 6" key="2">
    <citation type="submission" date="2016-10" db="EMBL/GenBank/DDBJ databases">
        <authorList>
            <person name="Varghese N."/>
            <person name="Submissions S."/>
        </authorList>
    </citation>
    <scope>NUCLEOTIDE SEQUENCE [LARGE SCALE GENOMIC DNA]</scope>
    <source>
        <strain evidence="4 6">CGMCC 1.7071</strain>
    </source>
</reference>
<evidence type="ECO:0000313" key="3">
    <source>
        <dbReference type="EMBL" id="SEI20014.1"/>
    </source>
</evidence>